<dbReference type="PANTHER" id="PTHR36434">
    <property type="entry name" value="MEMBRANE PROTEASE YUGP-RELATED"/>
    <property type="match status" value="1"/>
</dbReference>
<organism evidence="2 3">
    <name type="scientific">Anaerolinea thermophila (strain DSM 14523 / JCM 11388 / NBRC 100420 / UNI-1)</name>
    <dbReference type="NCBI Taxonomy" id="926569"/>
    <lineage>
        <taxon>Bacteria</taxon>
        <taxon>Bacillati</taxon>
        <taxon>Chloroflexota</taxon>
        <taxon>Anaerolineae</taxon>
        <taxon>Anaerolineales</taxon>
        <taxon>Anaerolineaceae</taxon>
        <taxon>Anaerolinea</taxon>
    </lineage>
</organism>
<dbReference type="Proteomes" id="UP000008922">
    <property type="component" value="Chromosome"/>
</dbReference>
<dbReference type="RefSeq" id="WP_013559795.1">
    <property type="nucleotide sequence ID" value="NC_014960.1"/>
</dbReference>
<evidence type="ECO:0000313" key="2">
    <source>
        <dbReference type="EMBL" id="BAJ63411.1"/>
    </source>
</evidence>
<feature type="transmembrane region" description="Helical" evidence="1">
    <location>
        <begin position="123"/>
        <end position="145"/>
    </location>
</feature>
<dbReference type="HOGENOM" id="CLU_084406_0_0_0"/>
<keyword evidence="3" id="KW-1185">Reference proteome</keyword>
<keyword evidence="1" id="KW-0472">Membrane</keyword>
<evidence type="ECO:0000256" key="1">
    <source>
        <dbReference type="SAM" id="Phobius"/>
    </source>
</evidence>
<dbReference type="PANTHER" id="PTHR36434:SF1">
    <property type="entry name" value="MEMBRANE PROTEASE YUGP-RELATED"/>
    <property type="match status" value="1"/>
</dbReference>
<proteinExistence type="predicted"/>
<dbReference type="OrthoDB" id="9784298at2"/>
<dbReference type="FunCoup" id="E8N4P7">
    <property type="interactions" value="5"/>
</dbReference>
<name>E8N4P7_ANATU</name>
<sequence length="232" mass="25080">MGAYGGGYLLYLLFSLPALLLGFWAQFKVQSAFNTYSRKRNASGMTGAEVARRILNMNGLTNVQVEAVNGFLSDHYDPVARVLRLSPEVYHSNSIAAAGIAAHEAGHAIQHHEGYFPLQIRSAIVPAVQIGSWLGPIIFMLGFFLMGNTVAWIGLGLFAATAVFALITLPVEFDASRRAKTVLADGGLVYYGEMEGVNKVLDAAALTYVAAAVQAISTVLYYIFLLSGRQRE</sequence>
<feature type="transmembrane region" description="Helical" evidence="1">
    <location>
        <begin position="151"/>
        <end position="171"/>
    </location>
</feature>
<dbReference type="eggNOG" id="COG2738">
    <property type="taxonomic scope" value="Bacteria"/>
</dbReference>
<feature type="transmembrane region" description="Helical" evidence="1">
    <location>
        <begin position="6"/>
        <end position="25"/>
    </location>
</feature>
<dbReference type="AlphaFoldDB" id="E8N4P7"/>
<keyword evidence="1" id="KW-1133">Transmembrane helix</keyword>
<dbReference type="EMBL" id="AP012029">
    <property type="protein sequence ID" value="BAJ63411.1"/>
    <property type="molecule type" value="Genomic_DNA"/>
</dbReference>
<accession>E8N4P7</accession>
<dbReference type="KEGG" id="atm:ANT_13830"/>
<dbReference type="Pfam" id="PF04298">
    <property type="entry name" value="Zn_peptidase_2"/>
    <property type="match status" value="1"/>
</dbReference>
<feature type="transmembrane region" description="Helical" evidence="1">
    <location>
        <begin position="203"/>
        <end position="224"/>
    </location>
</feature>
<reference evidence="2 3" key="1">
    <citation type="submission" date="2010-12" db="EMBL/GenBank/DDBJ databases">
        <title>Whole genome sequence of Anaerolinea thermophila UNI-1.</title>
        <authorList>
            <person name="Narita-Yamada S."/>
            <person name="Kishi E."/>
            <person name="Watanabe Y."/>
            <person name="Takasaki K."/>
            <person name="Ankai A."/>
            <person name="Oguchi A."/>
            <person name="Fukui S."/>
            <person name="Takahashi M."/>
            <person name="Yashiro I."/>
            <person name="Hosoyama A."/>
            <person name="Sekiguchi Y."/>
            <person name="Hanada S."/>
            <person name="Fujita N."/>
        </authorList>
    </citation>
    <scope>NUCLEOTIDE SEQUENCE [LARGE SCALE GENOMIC DNA]</scope>
    <source>
        <strain evidence="3">DSM 14523 / JCM 11388 / NBRC 100420 / UNI-1</strain>
    </source>
</reference>
<gene>
    <name evidence="2" type="ordered locus">ANT_13830</name>
</gene>
<keyword evidence="1" id="KW-0812">Transmembrane</keyword>
<protein>
    <submittedName>
        <fullName evidence="2">Hypothetical membrane protein</fullName>
    </submittedName>
</protein>
<dbReference type="InterPro" id="IPR007395">
    <property type="entry name" value="Zn_peptidase_2"/>
</dbReference>
<evidence type="ECO:0000313" key="3">
    <source>
        <dbReference type="Proteomes" id="UP000008922"/>
    </source>
</evidence>
<dbReference type="InParanoid" id="E8N4P7"/>
<dbReference type="STRING" id="926569.ANT_13830"/>